<accession>A0ABR8GXZ4</accession>
<dbReference type="RefSeq" id="WP_051502728.1">
    <property type="nucleotide sequence ID" value="NZ_JACJTA010000092.1"/>
</dbReference>
<organism evidence="1 2">
    <name type="scientific">Scytonema hofmannii FACHB-248</name>
    <dbReference type="NCBI Taxonomy" id="1842502"/>
    <lineage>
        <taxon>Bacteria</taxon>
        <taxon>Bacillati</taxon>
        <taxon>Cyanobacteriota</taxon>
        <taxon>Cyanophyceae</taxon>
        <taxon>Nostocales</taxon>
        <taxon>Scytonemataceae</taxon>
        <taxon>Scytonema</taxon>
    </lineage>
</organism>
<reference evidence="1 2" key="1">
    <citation type="journal article" date="2020" name="ISME J.">
        <title>Comparative genomics reveals insights into cyanobacterial evolution and habitat adaptation.</title>
        <authorList>
            <person name="Chen M.Y."/>
            <person name="Teng W.K."/>
            <person name="Zhao L."/>
            <person name="Hu C.X."/>
            <person name="Zhou Y.K."/>
            <person name="Han B.P."/>
            <person name="Song L.R."/>
            <person name="Shu W.S."/>
        </authorList>
    </citation>
    <scope>NUCLEOTIDE SEQUENCE [LARGE SCALE GENOMIC DNA]</scope>
    <source>
        <strain evidence="1 2">FACHB-248</strain>
    </source>
</reference>
<dbReference type="Gene3D" id="3.30.420.240">
    <property type="match status" value="1"/>
</dbReference>
<dbReference type="Proteomes" id="UP000660380">
    <property type="component" value="Unassembled WGS sequence"/>
</dbReference>
<protein>
    <submittedName>
        <fullName evidence="1">Terminase</fullName>
    </submittedName>
</protein>
<keyword evidence="2" id="KW-1185">Reference proteome</keyword>
<gene>
    <name evidence="1" type="ORF">H6G81_28760</name>
</gene>
<dbReference type="InterPro" id="IPR027417">
    <property type="entry name" value="P-loop_NTPase"/>
</dbReference>
<evidence type="ECO:0000313" key="1">
    <source>
        <dbReference type="EMBL" id="MBD2608402.1"/>
    </source>
</evidence>
<name>A0ABR8GXZ4_9CYAN</name>
<evidence type="ECO:0000313" key="2">
    <source>
        <dbReference type="Proteomes" id="UP000660380"/>
    </source>
</evidence>
<proteinExistence type="predicted"/>
<dbReference type="EMBL" id="JACJTA010000092">
    <property type="protein sequence ID" value="MBD2608402.1"/>
    <property type="molecule type" value="Genomic_DNA"/>
</dbReference>
<comment type="caution">
    <text evidence="1">The sequence shown here is derived from an EMBL/GenBank/DDBJ whole genome shotgun (WGS) entry which is preliminary data.</text>
</comment>
<dbReference type="Gene3D" id="3.40.50.300">
    <property type="entry name" value="P-loop containing nucleotide triphosphate hydrolases"/>
    <property type="match status" value="1"/>
</dbReference>
<sequence length="481" mass="53884">MMQIPHVSITKFAEDKYLLNQCLWEKQKEILESFWGGNYTKGVWALGRRSGKTLMASISACYAGCVLADEYKKFLRPNEHFYIVTIANTIDQAKLALNNIKSLIGNSPLLKNLIKNETADSLELLNGAIIKSIPTSSRSARGMAAPFILFDELAYAMDTSGNSAGDSLYNALAPSSAQFGNLGRILLLSSPYRQEGIFYDIYKQGITGLYEDIQVVNLPSWEMNPTLSKAFLESEKARDPDMFAVEYGANFSQNLSSFLSADLIDLAINYDRKSLPPNDHYLGDYFLSLDPAKGSRDSYTSCIAHFEDNLLVVDLFHQFKANWGGEGQKKQVNIAEVENWIIEKHNIYGFSKVCLDQYNSVSSIQRLSGFIDIEEINWSASSKTKAYSKLRELFNSRNIELYPHAESIQQLKRLSVFYKPGGTWSVSGGSGASVDDFCSALAGILLIADYDADFCAIEAMTRKVPGESEYAIQNWLHYWDF</sequence>